<evidence type="ECO:0000313" key="1">
    <source>
        <dbReference type="EMBL" id="KAL2783870.1"/>
    </source>
</evidence>
<sequence length="78" mass="9330">MSDERCTLLAYWLSREIKKRWRTQALRNLAIRIKDFVHEWRFTDRLLHTNHFSSISPDVTTLAIVGHWGWLSIVPPLE</sequence>
<protein>
    <submittedName>
        <fullName evidence="1">Uncharacterized protein</fullName>
    </submittedName>
</protein>
<proteinExistence type="predicted"/>
<dbReference type="Proteomes" id="UP001610563">
    <property type="component" value="Unassembled WGS sequence"/>
</dbReference>
<name>A0ABR4FKV8_9EURO</name>
<accession>A0ABR4FKV8</accession>
<comment type="caution">
    <text evidence="1">The sequence shown here is derived from an EMBL/GenBank/DDBJ whole genome shotgun (WGS) entry which is preliminary data.</text>
</comment>
<reference evidence="1 2" key="1">
    <citation type="submission" date="2024-07" db="EMBL/GenBank/DDBJ databases">
        <title>Section-level genome sequencing and comparative genomics of Aspergillus sections Usti and Cavernicolus.</title>
        <authorList>
            <consortium name="Lawrence Berkeley National Laboratory"/>
            <person name="Nybo J.L."/>
            <person name="Vesth T.C."/>
            <person name="Theobald S."/>
            <person name="Frisvad J.C."/>
            <person name="Larsen T.O."/>
            <person name="Kjaerboelling I."/>
            <person name="Rothschild-Mancinelli K."/>
            <person name="Lyhne E.K."/>
            <person name="Kogle M.E."/>
            <person name="Barry K."/>
            <person name="Clum A."/>
            <person name="Na H."/>
            <person name="Ledsgaard L."/>
            <person name="Lin J."/>
            <person name="Lipzen A."/>
            <person name="Kuo A."/>
            <person name="Riley R."/>
            <person name="Mondo S."/>
            <person name="Labutti K."/>
            <person name="Haridas S."/>
            <person name="Pangalinan J."/>
            <person name="Salamov A.A."/>
            <person name="Simmons B.A."/>
            <person name="Magnuson J.K."/>
            <person name="Chen J."/>
            <person name="Drula E."/>
            <person name="Henrissat B."/>
            <person name="Wiebenga A."/>
            <person name="Lubbers R.J."/>
            <person name="Gomes A.C."/>
            <person name="Makela M.R."/>
            <person name="Stajich J."/>
            <person name="Grigoriev I.V."/>
            <person name="Mortensen U.H."/>
            <person name="De Vries R.P."/>
            <person name="Baker S.E."/>
            <person name="Andersen M.R."/>
        </authorList>
    </citation>
    <scope>NUCLEOTIDE SEQUENCE [LARGE SCALE GENOMIC DNA]</scope>
    <source>
        <strain evidence="1 2">CBS 209.92</strain>
    </source>
</reference>
<gene>
    <name evidence="1" type="ORF">BJX66DRAFT_317681</name>
</gene>
<evidence type="ECO:0000313" key="2">
    <source>
        <dbReference type="Proteomes" id="UP001610563"/>
    </source>
</evidence>
<dbReference type="EMBL" id="JBFTWV010000207">
    <property type="protein sequence ID" value="KAL2783870.1"/>
    <property type="molecule type" value="Genomic_DNA"/>
</dbReference>
<organism evidence="1 2">
    <name type="scientific">Aspergillus keveii</name>
    <dbReference type="NCBI Taxonomy" id="714993"/>
    <lineage>
        <taxon>Eukaryota</taxon>
        <taxon>Fungi</taxon>
        <taxon>Dikarya</taxon>
        <taxon>Ascomycota</taxon>
        <taxon>Pezizomycotina</taxon>
        <taxon>Eurotiomycetes</taxon>
        <taxon>Eurotiomycetidae</taxon>
        <taxon>Eurotiales</taxon>
        <taxon>Aspergillaceae</taxon>
        <taxon>Aspergillus</taxon>
        <taxon>Aspergillus subgen. Nidulantes</taxon>
    </lineage>
</organism>
<keyword evidence="2" id="KW-1185">Reference proteome</keyword>